<keyword evidence="2" id="KW-1185">Reference proteome</keyword>
<dbReference type="Proteomes" id="UP001164712">
    <property type="component" value="Chromosome"/>
</dbReference>
<proteinExistence type="predicted"/>
<dbReference type="EMBL" id="CP114058">
    <property type="protein sequence ID" value="WAT01492.1"/>
    <property type="molecule type" value="Genomic_DNA"/>
</dbReference>
<organism evidence="1 2">
    <name type="scientific">Rouxiella chamberiensis</name>
    <dbReference type="NCBI Taxonomy" id="1513468"/>
    <lineage>
        <taxon>Bacteria</taxon>
        <taxon>Pseudomonadati</taxon>
        <taxon>Pseudomonadota</taxon>
        <taxon>Gammaproteobacteria</taxon>
        <taxon>Enterobacterales</taxon>
        <taxon>Yersiniaceae</taxon>
        <taxon>Rouxiella</taxon>
    </lineage>
</organism>
<sequence length="128" mass="14528">MNVEQRIERDRKRIALSYIDYCKSQHGVKVAHIKVPRKKMPVVVELSEAGIKKGMIERFENLVMKSGITPFVTTDEMRCVADTYAEFFDPNNGKLTQQGFGFMEALMVEMVSEALKQPKGSDLKVVAE</sequence>
<evidence type="ECO:0000313" key="1">
    <source>
        <dbReference type="EMBL" id="WAT01492.1"/>
    </source>
</evidence>
<accession>A0ABY7HQ17</accession>
<protein>
    <submittedName>
        <fullName evidence="1">Uncharacterized protein</fullName>
    </submittedName>
</protein>
<dbReference type="RefSeq" id="WP_045047476.1">
    <property type="nucleotide sequence ID" value="NZ_CP114058.1"/>
</dbReference>
<evidence type="ECO:0000313" key="2">
    <source>
        <dbReference type="Proteomes" id="UP001164712"/>
    </source>
</evidence>
<reference evidence="1" key="1">
    <citation type="submission" date="2022-12" db="EMBL/GenBank/DDBJ databases">
        <title>Complete genome sequence of an Australian strain of Rouxiella badensis DAR84756 and resolution of the R. badensis DSM100043 and R. chamberiensis DSM28324 genomes.</title>
        <authorList>
            <person name="Paul S."/>
            <person name="Anderson P.J."/>
            <person name="Maynard G."/>
            <person name="Dyall-Smith M."/>
            <person name="Kudinha T."/>
        </authorList>
    </citation>
    <scope>NUCLEOTIDE SEQUENCE</scope>
    <source>
        <strain evidence="1">DSM 28324</strain>
    </source>
</reference>
<gene>
    <name evidence="1" type="ORF">O1V66_01520</name>
</gene>
<name>A0ABY7HQ17_9GAMM</name>